<evidence type="ECO:0000313" key="4">
    <source>
        <dbReference type="Proteomes" id="UP000464577"/>
    </source>
</evidence>
<dbReference type="PROSITE" id="PS50835">
    <property type="entry name" value="IG_LIKE"/>
    <property type="match status" value="1"/>
</dbReference>
<dbReference type="InterPro" id="IPR007110">
    <property type="entry name" value="Ig-like_dom"/>
</dbReference>
<evidence type="ECO:0000259" key="2">
    <source>
        <dbReference type="PROSITE" id="PS50835"/>
    </source>
</evidence>
<evidence type="ECO:0000256" key="1">
    <source>
        <dbReference type="SAM" id="MobiDB-lite"/>
    </source>
</evidence>
<sequence length="850" mass="91694">MPGSVLSVPFSTTGSFGGSNSFTIQLSDMGGNFTNPVIVGSGSVSPINITIPAHTIPGSGYRMRVVSSDPLAEGTVSPTILTVTVPPSLSASSNSPAGQASVGDTLRLTTTGQNLTGATYQWSGPSLEGPNGYTSTASNPIIPNSTTANNGTYTVTATTPSGCTASAQTSVSLITACRMVYDGDPVANCDSTTADSTHLGLIVVKLLNIPEGSGLHITLYQQTTAIATASSAPASFTGLIDGSYRVEAYAVTGTDTCRAGSRTVTVDCDNRELNIRIKSVDATPTETDLIPRVGGGLGTLNLSVEELDGQDLSGYTYLWTEPTSTSVTTSTAISTTLTAGRIGEYKVTLVKGADTLVAYTTLRAKPCKQVAHTYDCGHPATPVGNLDDTGISNLAPGDTIRTGDFDVIVTEILSGGSSGWTGRGYTQIPYLGDTQIAVDFTNATVNDCYEYTGGGTIQSAFDASWRNVVNVDTALNAFTNIKDLLAVYTAKDKAKLQEYISSLNTVKQIYQSNDGISTEIKQTLIENTNLIEQKLIELATCDSSSNVPGGRKAASICTSPQEIIDLMNQGLPAPVINKQTKTIEFGQFQWELNHNDISNQMHTQANRVEIGQLIDQGAGIRTYWNEYQNYSEARIRDIYENGFIHDRLLGVRDVLSSDSENRIIDNFYTGRQQEVVFGIGDPISNKLVEYYKDSFSHPYISEFINRVSPRIKEGHFDELTGVFVFDNIQPANGIGRPNFSNITEIPFYDFYGIMGGTQKIKVEMELKTITQKGMNLVNSQSYEYTYQKLNATFHIIDWYGADENDINGTSTPKSLSESLKAFFMLQHFWGVGHPFQTRISAKLINELTIK</sequence>
<dbReference type="EMBL" id="CP045997">
    <property type="protein sequence ID" value="QHV98792.1"/>
    <property type="molecule type" value="Genomic_DNA"/>
</dbReference>
<feature type="domain" description="Ig-like" evidence="2">
    <location>
        <begin position="78"/>
        <end position="172"/>
    </location>
</feature>
<dbReference type="AlphaFoldDB" id="A0A6P1W3B9"/>
<keyword evidence="4" id="KW-1185">Reference proteome</keyword>
<dbReference type="KEGG" id="senf:GJR95_28985"/>
<dbReference type="Proteomes" id="UP000464577">
    <property type="component" value="Chromosome"/>
</dbReference>
<protein>
    <recommendedName>
        <fullName evidence="2">Ig-like domain-containing protein</fullName>
    </recommendedName>
</protein>
<reference evidence="3 4" key="1">
    <citation type="submission" date="2019-11" db="EMBL/GenBank/DDBJ databases">
        <title>Spirosoma endbachense sp. nov., isolated from a natural salt meadow.</title>
        <authorList>
            <person name="Rojas J."/>
            <person name="Ambika Manirajan B."/>
            <person name="Ratering S."/>
            <person name="Suarez C."/>
            <person name="Geissler-Plaum R."/>
            <person name="Schnell S."/>
        </authorList>
    </citation>
    <scope>NUCLEOTIDE SEQUENCE [LARGE SCALE GENOMIC DNA]</scope>
    <source>
        <strain evidence="3 4">I-24</strain>
    </source>
</reference>
<accession>A0A6P1W3B9</accession>
<gene>
    <name evidence="3" type="ORF">GJR95_28985</name>
</gene>
<name>A0A6P1W3B9_9BACT</name>
<dbReference type="InterPro" id="IPR036179">
    <property type="entry name" value="Ig-like_dom_sf"/>
</dbReference>
<feature type="region of interest" description="Disordered" evidence="1">
    <location>
        <begin position="117"/>
        <end position="138"/>
    </location>
</feature>
<dbReference type="InterPro" id="IPR013783">
    <property type="entry name" value="Ig-like_fold"/>
</dbReference>
<dbReference type="Gene3D" id="2.60.40.10">
    <property type="entry name" value="Immunoglobulins"/>
    <property type="match status" value="1"/>
</dbReference>
<dbReference type="RefSeq" id="WP_232540893.1">
    <property type="nucleotide sequence ID" value="NZ_CP045997.1"/>
</dbReference>
<dbReference type="SUPFAM" id="SSF48726">
    <property type="entry name" value="Immunoglobulin"/>
    <property type="match status" value="1"/>
</dbReference>
<proteinExistence type="predicted"/>
<organism evidence="3 4">
    <name type="scientific">Spirosoma endbachense</name>
    <dbReference type="NCBI Taxonomy" id="2666025"/>
    <lineage>
        <taxon>Bacteria</taxon>
        <taxon>Pseudomonadati</taxon>
        <taxon>Bacteroidota</taxon>
        <taxon>Cytophagia</taxon>
        <taxon>Cytophagales</taxon>
        <taxon>Cytophagaceae</taxon>
        <taxon>Spirosoma</taxon>
    </lineage>
</organism>
<evidence type="ECO:0000313" key="3">
    <source>
        <dbReference type="EMBL" id="QHV98792.1"/>
    </source>
</evidence>